<gene>
    <name evidence="2" type="ORF">LSALG_LOCUS17281</name>
</gene>
<dbReference type="EMBL" id="OX465079">
    <property type="protein sequence ID" value="CAI9277349.1"/>
    <property type="molecule type" value="Genomic_DNA"/>
</dbReference>
<dbReference type="AlphaFoldDB" id="A0AA35YNT8"/>
<proteinExistence type="predicted"/>
<keyword evidence="3" id="KW-1185">Reference proteome</keyword>
<protein>
    <submittedName>
        <fullName evidence="2">Uncharacterized protein</fullName>
    </submittedName>
</protein>
<organism evidence="2 3">
    <name type="scientific">Lactuca saligna</name>
    <name type="common">Willowleaf lettuce</name>
    <dbReference type="NCBI Taxonomy" id="75948"/>
    <lineage>
        <taxon>Eukaryota</taxon>
        <taxon>Viridiplantae</taxon>
        <taxon>Streptophyta</taxon>
        <taxon>Embryophyta</taxon>
        <taxon>Tracheophyta</taxon>
        <taxon>Spermatophyta</taxon>
        <taxon>Magnoliopsida</taxon>
        <taxon>eudicotyledons</taxon>
        <taxon>Gunneridae</taxon>
        <taxon>Pentapetalae</taxon>
        <taxon>asterids</taxon>
        <taxon>campanulids</taxon>
        <taxon>Asterales</taxon>
        <taxon>Asteraceae</taxon>
        <taxon>Cichorioideae</taxon>
        <taxon>Cichorieae</taxon>
        <taxon>Lactucinae</taxon>
        <taxon>Lactuca</taxon>
    </lineage>
</organism>
<evidence type="ECO:0000313" key="2">
    <source>
        <dbReference type="EMBL" id="CAI9277349.1"/>
    </source>
</evidence>
<feature type="region of interest" description="Disordered" evidence="1">
    <location>
        <begin position="86"/>
        <end position="120"/>
    </location>
</feature>
<evidence type="ECO:0000313" key="3">
    <source>
        <dbReference type="Proteomes" id="UP001177003"/>
    </source>
</evidence>
<reference evidence="2" key="1">
    <citation type="submission" date="2023-04" db="EMBL/GenBank/DDBJ databases">
        <authorList>
            <person name="Vijverberg K."/>
            <person name="Xiong W."/>
            <person name="Schranz E."/>
        </authorList>
    </citation>
    <scope>NUCLEOTIDE SEQUENCE</scope>
</reference>
<evidence type="ECO:0000256" key="1">
    <source>
        <dbReference type="SAM" id="MobiDB-lite"/>
    </source>
</evidence>
<accession>A0AA35YNT8</accession>
<name>A0AA35YNT8_LACSI</name>
<sequence length="120" mass="14022">MKKFVAVITVYGHEERAICWYSEKEVLPNVEGVTVGTQEYWANRIKVHNRDIHHALCADLVEHVYRTHIQPPIEFSHDDLFDESDEDSYMFVESEDSDDKSDAQENNEDDEVDDEDDDSE</sequence>
<dbReference type="Proteomes" id="UP001177003">
    <property type="component" value="Chromosome 3"/>
</dbReference>